<dbReference type="CDD" id="cd06225">
    <property type="entry name" value="HAMP"/>
    <property type="match status" value="1"/>
</dbReference>
<dbReference type="GO" id="GO:0007165">
    <property type="term" value="P:signal transduction"/>
    <property type="evidence" value="ECO:0007669"/>
    <property type="project" value="InterPro"/>
</dbReference>
<dbReference type="SUPFAM" id="SSF158472">
    <property type="entry name" value="HAMP domain-like"/>
    <property type="match status" value="1"/>
</dbReference>
<evidence type="ECO:0000256" key="3">
    <source>
        <dbReference type="SAM" id="Coils"/>
    </source>
</evidence>
<sequence length="507" mass="55302">MVNPETQDPRLLALVEGVVRIADGDLSTRIPVSGPRDEVAAVITGINLMADDLQAIYQELEERVESRTAMLREAQIELERMALTDPLTQLANRTALNRALSHELTESERGELPPALLVMDLNSFKGINDTLGHGAGDTVLQVTAQRLLAAVRDGDTVARLGGDEFAVMLPKSTAAHARGVAKRILRAVGESIDIGEVRIICGTSIGLTVGQPGQTVDDVVMEADTAMYAAKAEQRSSVRVFEPALLYARRLQGLMITELREAIRTDQLVLFFQPVVELSSGRIEGAEALVRWNHPERGLLMPDQFIPLAEETGIIIDLGYWVLRQAMRQLREWQEGPGDTGDFSMRVNISTTELQSLELIEHVREVLAETGVEASKLVIELTESMAVNGSDIDKYSLTGLRRLGIRLEIDDFGTGYSSISYLRNLPVNVVKIDRSLIQGLGSDEKERDFVAAVLQLIHACGMQAVAEGIETAEQAAELARLGCASGQGYYFGRPMAADKFAELLAGS</sequence>
<gene>
    <name evidence="7" type="ORF">E1809_05355</name>
</gene>
<dbReference type="Pfam" id="PF00672">
    <property type="entry name" value="HAMP"/>
    <property type="match status" value="1"/>
</dbReference>
<feature type="domain" description="GGDEF" evidence="6">
    <location>
        <begin position="112"/>
        <end position="243"/>
    </location>
</feature>
<organism evidence="7 8">
    <name type="scientific">Arthrobacter terricola</name>
    <dbReference type="NCBI Taxonomy" id="2547396"/>
    <lineage>
        <taxon>Bacteria</taxon>
        <taxon>Bacillati</taxon>
        <taxon>Actinomycetota</taxon>
        <taxon>Actinomycetes</taxon>
        <taxon>Micrococcales</taxon>
        <taxon>Micrococcaceae</taxon>
        <taxon>Arthrobacter</taxon>
    </lineage>
</organism>
<dbReference type="InterPro" id="IPR052155">
    <property type="entry name" value="Biofilm_reg_signaling"/>
</dbReference>
<evidence type="ECO:0000259" key="6">
    <source>
        <dbReference type="PROSITE" id="PS50887"/>
    </source>
</evidence>
<dbReference type="InterPro" id="IPR043128">
    <property type="entry name" value="Rev_trsase/Diguanyl_cyclase"/>
</dbReference>
<dbReference type="SUPFAM" id="SSF141868">
    <property type="entry name" value="EAL domain-like"/>
    <property type="match status" value="1"/>
</dbReference>
<evidence type="ECO:0000259" key="5">
    <source>
        <dbReference type="PROSITE" id="PS50885"/>
    </source>
</evidence>
<dbReference type="InterPro" id="IPR035919">
    <property type="entry name" value="EAL_sf"/>
</dbReference>
<dbReference type="Proteomes" id="UP000295511">
    <property type="component" value="Unassembled WGS sequence"/>
</dbReference>
<evidence type="ECO:0000259" key="4">
    <source>
        <dbReference type="PROSITE" id="PS50883"/>
    </source>
</evidence>
<dbReference type="InterPro" id="IPR029787">
    <property type="entry name" value="Nucleotide_cyclase"/>
</dbReference>
<dbReference type="Gene3D" id="3.20.20.450">
    <property type="entry name" value="EAL domain"/>
    <property type="match status" value="1"/>
</dbReference>
<comment type="caution">
    <text evidence="7">The sequence shown here is derived from an EMBL/GenBank/DDBJ whole genome shotgun (WGS) entry which is preliminary data.</text>
</comment>
<feature type="coiled-coil region" evidence="3">
    <location>
        <begin position="43"/>
        <end position="77"/>
    </location>
</feature>
<keyword evidence="2" id="KW-1133">Transmembrane helix</keyword>
<dbReference type="RefSeq" id="WP_133203195.1">
    <property type="nucleotide sequence ID" value="NZ_SMRU01000005.1"/>
</dbReference>
<dbReference type="Pfam" id="PF00990">
    <property type="entry name" value="GGDEF"/>
    <property type="match status" value="1"/>
</dbReference>
<keyword evidence="8" id="KW-1185">Reference proteome</keyword>
<protein>
    <submittedName>
        <fullName evidence="7">EAL domain-containing protein</fullName>
    </submittedName>
</protein>
<dbReference type="PROSITE" id="PS50887">
    <property type="entry name" value="GGDEF"/>
    <property type="match status" value="1"/>
</dbReference>
<keyword evidence="1" id="KW-0812">Transmembrane</keyword>
<dbReference type="OrthoDB" id="23692at2"/>
<dbReference type="GO" id="GO:0016020">
    <property type="term" value="C:membrane"/>
    <property type="evidence" value="ECO:0007669"/>
    <property type="project" value="InterPro"/>
</dbReference>
<evidence type="ECO:0000256" key="1">
    <source>
        <dbReference type="ARBA" id="ARBA00022692"/>
    </source>
</evidence>
<dbReference type="SMART" id="SM00267">
    <property type="entry name" value="GGDEF"/>
    <property type="match status" value="1"/>
</dbReference>
<dbReference type="Gene3D" id="6.10.340.10">
    <property type="match status" value="1"/>
</dbReference>
<dbReference type="SMART" id="SM00052">
    <property type="entry name" value="EAL"/>
    <property type="match status" value="1"/>
</dbReference>
<proteinExistence type="predicted"/>
<dbReference type="CDD" id="cd01948">
    <property type="entry name" value="EAL"/>
    <property type="match status" value="1"/>
</dbReference>
<dbReference type="AlphaFoldDB" id="A0A4R5KVM7"/>
<feature type="domain" description="HAMP" evidence="5">
    <location>
        <begin position="10"/>
        <end position="58"/>
    </location>
</feature>
<dbReference type="SUPFAM" id="SSF55073">
    <property type="entry name" value="Nucleotide cyclase"/>
    <property type="match status" value="1"/>
</dbReference>
<dbReference type="EMBL" id="SMRU01000005">
    <property type="protein sequence ID" value="TDF99010.1"/>
    <property type="molecule type" value="Genomic_DNA"/>
</dbReference>
<dbReference type="InterPro" id="IPR003660">
    <property type="entry name" value="HAMP_dom"/>
</dbReference>
<dbReference type="SMART" id="SM00304">
    <property type="entry name" value="HAMP"/>
    <property type="match status" value="1"/>
</dbReference>
<dbReference type="FunFam" id="3.30.70.270:FF:000001">
    <property type="entry name" value="Diguanylate cyclase domain protein"/>
    <property type="match status" value="1"/>
</dbReference>
<dbReference type="CDD" id="cd01949">
    <property type="entry name" value="GGDEF"/>
    <property type="match status" value="1"/>
</dbReference>
<dbReference type="PANTHER" id="PTHR44757:SF2">
    <property type="entry name" value="BIOFILM ARCHITECTURE MAINTENANCE PROTEIN MBAA"/>
    <property type="match status" value="1"/>
</dbReference>
<dbReference type="InterPro" id="IPR000160">
    <property type="entry name" value="GGDEF_dom"/>
</dbReference>
<accession>A0A4R5KVM7</accession>
<dbReference type="PANTHER" id="PTHR44757">
    <property type="entry name" value="DIGUANYLATE CYCLASE DGCP"/>
    <property type="match status" value="1"/>
</dbReference>
<evidence type="ECO:0000313" key="8">
    <source>
        <dbReference type="Proteomes" id="UP000295511"/>
    </source>
</evidence>
<dbReference type="NCBIfam" id="TIGR00254">
    <property type="entry name" value="GGDEF"/>
    <property type="match status" value="1"/>
</dbReference>
<name>A0A4R5KVM7_9MICC</name>
<reference evidence="7 8" key="1">
    <citation type="submission" date="2019-03" db="EMBL/GenBank/DDBJ databases">
        <title>Whole genome sequence of Arthrobacter sp JH1-1.</title>
        <authorList>
            <person name="Trinh H.N."/>
        </authorList>
    </citation>
    <scope>NUCLEOTIDE SEQUENCE [LARGE SCALE GENOMIC DNA]</scope>
    <source>
        <strain evidence="7 8">JH1-1</strain>
    </source>
</reference>
<dbReference type="PROSITE" id="PS50883">
    <property type="entry name" value="EAL"/>
    <property type="match status" value="1"/>
</dbReference>
<evidence type="ECO:0000256" key="2">
    <source>
        <dbReference type="ARBA" id="ARBA00022989"/>
    </source>
</evidence>
<keyword evidence="3" id="KW-0175">Coiled coil</keyword>
<keyword evidence="2" id="KW-0472">Membrane</keyword>
<feature type="domain" description="EAL" evidence="4">
    <location>
        <begin position="252"/>
        <end position="507"/>
    </location>
</feature>
<dbReference type="Gene3D" id="3.30.70.270">
    <property type="match status" value="1"/>
</dbReference>
<dbReference type="Pfam" id="PF00563">
    <property type="entry name" value="EAL"/>
    <property type="match status" value="1"/>
</dbReference>
<dbReference type="InterPro" id="IPR001633">
    <property type="entry name" value="EAL_dom"/>
</dbReference>
<evidence type="ECO:0000313" key="7">
    <source>
        <dbReference type="EMBL" id="TDF99010.1"/>
    </source>
</evidence>
<dbReference type="PROSITE" id="PS50885">
    <property type="entry name" value="HAMP"/>
    <property type="match status" value="1"/>
</dbReference>